<evidence type="ECO:0000256" key="1">
    <source>
        <dbReference type="SAM" id="Coils"/>
    </source>
</evidence>
<dbReference type="InterPro" id="IPR014044">
    <property type="entry name" value="CAP_dom"/>
</dbReference>
<protein>
    <submittedName>
        <fullName evidence="3">SCP-like protein</fullName>
    </submittedName>
</protein>
<sequence>MDSTAADVTAAQQAKDTADAAVTQANADLESARTQASKAAQDKAKAQQDLADAQAAVTAAQAAADAAKTKQQQGALGWFQSRNSTLAEKILTDSSLGKTNPETGKPYLDETHLGESTDATSLPNLIEGIKMVQEANKLRATQGLSPLKISDAAMAVAMVQANSAINKFGHNHQFDDNLSLAENLSYGWEGYNPYNGWWDKEKRHMTLR</sequence>
<evidence type="ECO:0000313" key="4">
    <source>
        <dbReference type="Proteomes" id="UP000487882"/>
    </source>
</evidence>
<feature type="domain" description="SCP" evidence="2">
    <location>
        <begin position="135"/>
        <end position="189"/>
    </location>
</feature>
<keyword evidence="4" id="KW-1185">Reference proteome</keyword>
<dbReference type="InterPro" id="IPR035940">
    <property type="entry name" value="CAP_sf"/>
</dbReference>
<accession>A0A7K1J481</accession>
<name>A0A7K1J481_9BIFI</name>
<feature type="coiled-coil region" evidence="1">
    <location>
        <begin position="22"/>
        <end position="70"/>
    </location>
</feature>
<reference evidence="3 4" key="1">
    <citation type="submission" date="2019-09" db="EMBL/GenBank/DDBJ databases">
        <title>Bifidobacterium canis sp. nov., isolated from the digestive tract of German Shepherd dog puppy.</title>
        <authorList>
            <person name="Bunesova V."/>
        </authorList>
    </citation>
    <scope>NUCLEOTIDE SEQUENCE [LARGE SCALE GENOMIC DNA]</scope>
    <source>
        <strain evidence="3 4">GSD1FS</strain>
    </source>
</reference>
<dbReference type="Gene3D" id="3.40.33.10">
    <property type="entry name" value="CAP"/>
    <property type="match status" value="1"/>
</dbReference>
<organism evidence="3 4">
    <name type="scientific">Bifidobacterium canis</name>
    <dbReference type="NCBI Taxonomy" id="2610880"/>
    <lineage>
        <taxon>Bacteria</taxon>
        <taxon>Bacillati</taxon>
        <taxon>Actinomycetota</taxon>
        <taxon>Actinomycetes</taxon>
        <taxon>Bifidobacteriales</taxon>
        <taxon>Bifidobacteriaceae</taxon>
        <taxon>Bifidobacterium</taxon>
    </lineage>
</organism>
<dbReference type="SUPFAM" id="SSF55797">
    <property type="entry name" value="PR-1-like"/>
    <property type="match status" value="1"/>
</dbReference>
<comment type="caution">
    <text evidence="3">The sequence shown here is derived from an EMBL/GenBank/DDBJ whole genome shotgun (WGS) entry which is preliminary data.</text>
</comment>
<evidence type="ECO:0000259" key="2">
    <source>
        <dbReference type="Pfam" id="PF00188"/>
    </source>
</evidence>
<evidence type="ECO:0000313" key="3">
    <source>
        <dbReference type="EMBL" id="MUH59339.1"/>
    </source>
</evidence>
<dbReference type="AlphaFoldDB" id="A0A7K1J481"/>
<dbReference type="Pfam" id="PF00188">
    <property type="entry name" value="CAP"/>
    <property type="match status" value="1"/>
</dbReference>
<dbReference type="EMBL" id="WNLP01000002">
    <property type="protein sequence ID" value="MUH59339.1"/>
    <property type="molecule type" value="Genomic_DNA"/>
</dbReference>
<dbReference type="RefSeq" id="WP_155588330.1">
    <property type="nucleotide sequence ID" value="NZ_WNLP01000002.1"/>
</dbReference>
<gene>
    <name evidence="3" type="ORF">GSD1FS_0660</name>
</gene>
<dbReference type="Proteomes" id="UP000487882">
    <property type="component" value="Unassembled WGS sequence"/>
</dbReference>
<proteinExistence type="predicted"/>
<keyword evidence="1" id="KW-0175">Coiled coil</keyword>